<dbReference type="InterPro" id="IPR019793">
    <property type="entry name" value="Peroxidases_heam-ligand_BS"/>
</dbReference>
<accession>A0AAW1L2K7</accession>
<dbReference type="CDD" id="cd00693">
    <property type="entry name" value="secretory_peroxidase"/>
    <property type="match status" value="1"/>
</dbReference>
<comment type="caution">
    <text evidence="23">The sequence shown here is derived from an EMBL/GenBank/DDBJ whole genome shotgun (WGS) entry which is preliminary data.</text>
</comment>
<evidence type="ECO:0000256" key="17">
    <source>
        <dbReference type="PIRSR" id="PIRSR600823-2"/>
    </source>
</evidence>
<comment type="similarity">
    <text evidence="21">Belongs to the peroxidase family. Classical plant (class III) peroxidase subfamily.</text>
</comment>
<dbReference type="PRINTS" id="PR00458">
    <property type="entry name" value="PEROXIDASE"/>
</dbReference>
<keyword evidence="8 18" id="KW-0479">Metal-binding</keyword>
<dbReference type="GO" id="GO:0005576">
    <property type="term" value="C:extracellular region"/>
    <property type="evidence" value="ECO:0007669"/>
    <property type="project" value="UniProtKB-SubCell"/>
</dbReference>
<comment type="subcellular location">
    <subcellularLocation>
        <location evidence="21">Secreted</location>
    </subcellularLocation>
</comment>
<dbReference type="GO" id="GO:0140825">
    <property type="term" value="F:lactoperoxidase activity"/>
    <property type="evidence" value="ECO:0007669"/>
    <property type="project" value="UniProtKB-EC"/>
</dbReference>
<dbReference type="PROSITE" id="PS50873">
    <property type="entry name" value="PEROXIDASE_4"/>
    <property type="match status" value="1"/>
</dbReference>
<dbReference type="Gene3D" id="1.10.420.10">
    <property type="entry name" value="Peroxidase, domain 2"/>
    <property type="match status" value="1"/>
</dbReference>
<evidence type="ECO:0000256" key="13">
    <source>
        <dbReference type="ARBA" id="ARBA00023157"/>
    </source>
</evidence>
<evidence type="ECO:0000313" key="23">
    <source>
        <dbReference type="EMBL" id="KAK9726184.1"/>
    </source>
</evidence>
<feature type="binding site" evidence="17">
    <location>
        <position position="181"/>
    </location>
    <ligand>
        <name>substrate</name>
    </ligand>
</feature>
<keyword evidence="9 21" id="KW-0732">Signal</keyword>
<dbReference type="PRINTS" id="PR00461">
    <property type="entry name" value="PLPEROXIDASE"/>
</dbReference>
<keyword evidence="10 18" id="KW-0106">Calcium</keyword>
<evidence type="ECO:0000256" key="20">
    <source>
        <dbReference type="PIRSR" id="PIRSR600823-5"/>
    </source>
</evidence>
<name>A0AAW1L2K7_SAPOF</name>
<sequence>MDSKAAILVVLLAFLFAVVIFDADGKKQKPGRVEEHVGTKDGKLKINYYQKSCPRAEEIVRTITTKHASAKPTLAAKLLRLHYHDCFVRGCDGSILLDSTRNSPSEKEGLPNLTLEGFDIIDEIKTAIEKECKQTVSCADILALAARDAVSYKFGKPMWKVPIGRRDGIVSKVFETLSGLPSPFSNFTTLKNLFALNGLSIRDLVALSGAHTIGVAHCGTFRKRLFNFTGTGDQDTSIDNTYASSLKVKCKNPNDKKTTAEMDPNSSVSFDNHYYVNLQGRKGIFQSDAALLTNDEARKFTREMLKHNNFFDQFAVSVQKMGAIQVLTGSKGEIRRRCNVVNS</sequence>
<evidence type="ECO:0000256" key="14">
    <source>
        <dbReference type="ARBA" id="ARBA00023180"/>
    </source>
</evidence>
<feature type="binding site" description="axial binding residue" evidence="18">
    <location>
        <position position="211"/>
    </location>
    <ligand>
        <name>heme b</name>
        <dbReference type="ChEBI" id="CHEBI:60344"/>
    </ligand>
    <ligandPart>
        <name>Fe</name>
        <dbReference type="ChEBI" id="CHEBI:18248"/>
    </ligandPart>
</feature>
<keyword evidence="6 21" id="KW-0575">Peroxidase</keyword>
<feature type="domain" description="Plant heme peroxidase family profile" evidence="22">
    <location>
        <begin position="43"/>
        <end position="342"/>
    </location>
</feature>
<evidence type="ECO:0000256" key="12">
    <source>
        <dbReference type="ARBA" id="ARBA00023004"/>
    </source>
</evidence>
<dbReference type="PANTHER" id="PTHR31235">
    <property type="entry name" value="PEROXIDASE 25-RELATED"/>
    <property type="match status" value="1"/>
</dbReference>
<feature type="disulfide bond" evidence="20">
    <location>
        <begin position="53"/>
        <end position="132"/>
    </location>
</feature>
<comment type="catalytic activity">
    <reaction evidence="1 21">
        <text>2 a phenolic donor + H2O2 = 2 a phenolic radical donor + 2 H2O</text>
        <dbReference type="Rhea" id="RHEA:56136"/>
        <dbReference type="ChEBI" id="CHEBI:15377"/>
        <dbReference type="ChEBI" id="CHEBI:16240"/>
        <dbReference type="ChEBI" id="CHEBI:139520"/>
        <dbReference type="ChEBI" id="CHEBI:139521"/>
        <dbReference type="EC" id="1.11.1.7"/>
    </reaction>
</comment>
<dbReference type="EMBL" id="JBDFQZ010000005">
    <property type="protein sequence ID" value="KAK9726184.1"/>
    <property type="molecule type" value="Genomic_DNA"/>
</dbReference>
<dbReference type="InterPro" id="IPR002016">
    <property type="entry name" value="Haem_peroxidase"/>
</dbReference>
<keyword evidence="5 21" id="KW-0964">Secreted</keyword>
<keyword evidence="13 20" id="KW-1015">Disulfide bond</keyword>
<feature type="binding site" evidence="18">
    <location>
        <position position="88"/>
    </location>
    <ligand>
        <name>Ca(2+)</name>
        <dbReference type="ChEBI" id="CHEBI:29108"/>
        <label>1</label>
    </ligand>
</feature>
<protein>
    <recommendedName>
        <fullName evidence="4 21">Peroxidase</fullName>
        <ecNumber evidence="4 21">1.11.1.7</ecNumber>
    </recommendedName>
</protein>
<dbReference type="PROSITE" id="PS00435">
    <property type="entry name" value="PEROXIDASE_1"/>
    <property type="match status" value="1"/>
</dbReference>
<feature type="binding site" evidence="18">
    <location>
        <position position="90"/>
    </location>
    <ligand>
        <name>Ca(2+)</name>
        <dbReference type="ChEBI" id="CHEBI:29108"/>
        <label>1</label>
    </ligand>
</feature>
<gene>
    <name evidence="23" type="ORF">RND81_05G196300</name>
</gene>
<feature type="chain" id="PRO_5043086571" description="Peroxidase" evidence="21">
    <location>
        <begin position="26"/>
        <end position="343"/>
    </location>
</feature>
<comment type="similarity">
    <text evidence="3">Belongs to the peroxidase family. Ascorbate peroxidase subfamily.</text>
</comment>
<dbReference type="InterPro" id="IPR033905">
    <property type="entry name" value="Secretory_peroxidase"/>
</dbReference>
<evidence type="ECO:0000256" key="7">
    <source>
        <dbReference type="ARBA" id="ARBA00022617"/>
    </source>
</evidence>
<evidence type="ECO:0000256" key="8">
    <source>
        <dbReference type="ARBA" id="ARBA00022723"/>
    </source>
</evidence>
<feature type="disulfide bond" evidence="20">
    <location>
        <begin position="138"/>
        <end position="338"/>
    </location>
</feature>
<feature type="binding site" evidence="18">
    <location>
        <position position="85"/>
    </location>
    <ligand>
        <name>Ca(2+)</name>
        <dbReference type="ChEBI" id="CHEBI:29108"/>
        <label>1</label>
    </ligand>
</feature>
<comment type="function">
    <text evidence="2">Removal of H(2)O(2), oxidation of toxic reductants, biosynthesis and degradation of lignin, suberization, auxin catabolism, response to environmental stresses such as wounding, pathogen attack and oxidative stress. These functions might be dependent on each isozyme/isoform in each plant tissue.</text>
</comment>
<evidence type="ECO:0000256" key="21">
    <source>
        <dbReference type="RuleBase" id="RU362060"/>
    </source>
</evidence>
<dbReference type="Pfam" id="PF00141">
    <property type="entry name" value="peroxidase"/>
    <property type="match status" value="1"/>
</dbReference>
<dbReference type="AlphaFoldDB" id="A0AAW1L2K7"/>
<feature type="disulfide bond" evidence="20">
    <location>
        <begin position="86"/>
        <end position="91"/>
    </location>
</feature>
<evidence type="ECO:0000313" key="24">
    <source>
        <dbReference type="Proteomes" id="UP001443914"/>
    </source>
</evidence>
<dbReference type="EC" id="1.11.1.7" evidence="4 21"/>
<evidence type="ECO:0000256" key="4">
    <source>
        <dbReference type="ARBA" id="ARBA00012313"/>
    </source>
</evidence>
<keyword evidence="7 21" id="KW-0349">Heme</keyword>
<dbReference type="InterPro" id="IPR000823">
    <property type="entry name" value="Peroxidase_pln"/>
</dbReference>
<feature type="binding site" evidence="18">
    <location>
        <position position="92"/>
    </location>
    <ligand>
        <name>Ca(2+)</name>
        <dbReference type="ChEBI" id="CHEBI:29108"/>
        <label>1</label>
    </ligand>
</feature>
<dbReference type="GO" id="GO:0006979">
    <property type="term" value="P:response to oxidative stress"/>
    <property type="evidence" value="ECO:0007669"/>
    <property type="project" value="UniProtKB-UniRule"/>
</dbReference>
<evidence type="ECO:0000256" key="19">
    <source>
        <dbReference type="PIRSR" id="PIRSR600823-4"/>
    </source>
</evidence>
<evidence type="ECO:0000256" key="9">
    <source>
        <dbReference type="ARBA" id="ARBA00022729"/>
    </source>
</evidence>
<comment type="cofactor">
    <cofactor evidence="18 21">
        <name>heme b</name>
        <dbReference type="ChEBI" id="CHEBI:60344"/>
    </cofactor>
    <text evidence="18 21">Binds 1 heme b (iron(II)-protoporphyrin IX) group per subunit.</text>
</comment>
<feature type="site" description="Transition state stabilizer" evidence="19">
    <location>
        <position position="80"/>
    </location>
</feature>
<feature type="disulfide bond" evidence="20">
    <location>
        <begin position="218"/>
        <end position="250"/>
    </location>
</feature>
<feature type="binding site" evidence="18">
    <location>
        <position position="263"/>
    </location>
    <ligand>
        <name>Ca(2+)</name>
        <dbReference type="ChEBI" id="CHEBI:29108"/>
        <label>2</label>
    </ligand>
</feature>
<keyword evidence="24" id="KW-1185">Reference proteome</keyword>
<feature type="binding site" evidence="18">
    <location>
        <position position="212"/>
    </location>
    <ligand>
        <name>Ca(2+)</name>
        <dbReference type="ChEBI" id="CHEBI:29108"/>
        <label>2</label>
    </ligand>
</feature>
<evidence type="ECO:0000256" key="11">
    <source>
        <dbReference type="ARBA" id="ARBA00023002"/>
    </source>
</evidence>
<organism evidence="23 24">
    <name type="scientific">Saponaria officinalis</name>
    <name type="common">Common soapwort</name>
    <name type="synonym">Lychnis saponaria</name>
    <dbReference type="NCBI Taxonomy" id="3572"/>
    <lineage>
        <taxon>Eukaryota</taxon>
        <taxon>Viridiplantae</taxon>
        <taxon>Streptophyta</taxon>
        <taxon>Embryophyta</taxon>
        <taxon>Tracheophyta</taxon>
        <taxon>Spermatophyta</taxon>
        <taxon>Magnoliopsida</taxon>
        <taxon>eudicotyledons</taxon>
        <taxon>Gunneridae</taxon>
        <taxon>Pentapetalae</taxon>
        <taxon>Caryophyllales</taxon>
        <taxon>Caryophyllaceae</taxon>
        <taxon>Caryophylleae</taxon>
        <taxon>Saponaria</taxon>
    </lineage>
</organism>
<evidence type="ECO:0000256" key="15">
    <source>
        <dbReference type="ARBA" id="ARBA00023324"/>
    </source>
</evidence>
<dbReference type="GO" id="GO:0042744">
    <property type="term" value="P:hydrogen peroxide catabolic process"/>
    <property type="evidence" value="ECO:0007669"/>
    <property type="project" value="UniProtKB-KW"/>
</dbReference>
<dbReference type="GO" id="GO:0020037">
    <property type="term" value="F:heme binding"/>
    <property type="evidence" value="ECO:0007669"/>
    <property type="project" value="UniProtKB-UniRule"/>
</dbReference>
<dbReference type="FunFam" id="1.10.420.10:FF:000008">
    <property type="entry name" value="Peroxidase"/>
    <property type="match status" value="1"/>
</dbReference>
<evidence type="ECO:0000259" key="22">
    <source>
        <dbReference type="PROSITE" id="PS50873"/>
    </source>
</evidence>
<feature type="binding site" evidence="18">
    <location>
        <position position="106"/>
    </location>
    <ligand>
        <name>Ca(2+)</name>
        <dbReference type="ChEBI" id="CHEBI:29108"/>
        <label>1</label>
    </ligand>
</feature>
<evidence type="ECO:0000256" key="1">
    <source>
        <dbReference type="ARBA" id="ARBA00000189"/>
    </source>
</evidence>
<dbReference type="Gene3D" id="1.10.520.10">
    <property type="match status" value="1"/>
</dbReference>
<feature type="signal peptide" evidence="21">
    <location>
        <begin position="1"/>
        <end position="25"/>
    </location>
</feature>
<feature type="binding site" evidence="18">
    <location>
        <position position="271"/>
    </location>
    <ligand>
        <name>Ca(2+)</name>
        <dbReference type="ChEBI" id="CHEBI:29108"/>
        <label>2</label>
    </ligand>
</feature>
<dbReference type="Proteomes" id="UP001443914">
    <property type="component" value="Unassembled WGS sequence"/>
</dbReference>
<evidence type="ECO:0000256" key="10">
    <source>
        <dbReference type="ARBA" id="ARBA00022837"/>
    </source>
</evidence>
<comment type="cofactor">
    <cofactor evidence="18 21">
        <name>Ca(2+)</name>
        <dbReference type="ChEBI" id="CHEBI:29108"/>
    </cofactor>
    <text evidence="18 21">Binds 2 calcium ions per subunit.</text>
</comment>
<evidence type="ECO:0000256" key="6">
    <source>
        <dbReference type="ARBA" id="ARBA00022559"/>
    </source>
</evidence>
<evidence type="ECO:0000256" key="5">
    <source>
        <dbReference type="ARBA" id="ARBA00022525"/>
    </source>
</evidence>
<feature type="active site" description="Proton acceptor" evidence="16">
    <location>
        <position position="84"/>
    </location>
</feature>
<reference evidence="23" key="1">
    <citation type="submission" date="2024-03" db="EMBL/GenBank/DDBJ databases">
        <title>WGS assembly of Saponaria officinalis var. Norfolk2.</title>
        <authorList>
            <person name="Jenkins J."/>
            <person name="Shu S."/>
            <person name="Grimwood J."/>
            <person name="Barry K."/>
            <person name="Goodstein D."/>
            <person name="Schmutz J."/>
            <person name="Leebens-Mack J."/>
            <person name="Osbourn A."/>
        </authorList>
    </citation>
    <scope>NUCLEOTIDE SEQUENCE [LARGE SCALE GENOMIC DNA]</scope>
    <source>
        <strain evidence="23">JIC</strain>
    </source>
</reference>
<evidence type="ECO:0000256" key="3">
    <source>
        <dbReference type="ARBA" id="ARBA00006873"/>
    </source>
</evidence>
<keyword evidence="11 21" id="KW-0560">Oxidoreductase</keyword>
<dbReference type="SUPFAM" id="SSF48113">
    <property type="entry name" value="Heme-dependent peroxidases"/>
    <property type="match status" value="1"/>
</dbReference>
<dbReference type="FunFam" id="1.10.520.10:FF:000001">
    <property type="entry name" value="Peroxidase"/>
    <property type="match status" value="1"/>
</dbReference>
<dbReference type="GO" id="GO:0046872">
    <property type="term" value="F:metal ion binding"/>
    <property type="evidence" value="ECO:0007669"/>
    <property type="project" value="UniProtKB-UniRule"/>
</dbReference>
<keyword evidence="15 21" id="KW-0376">Hydrogen peroxide</keyword>
<evidence type="ECO:0000256" key="2">
    <source>
        <dbReference type="ARBA" id="ARBA00002322"/>
    </source>
</evidence>
<keyword evidence="12 18" id="KW-0408">Iron</keyword>
<feature type="binding site" evidence="18">
    <location>
        <position position="94"/>
    </location>
    <ligand>
        <name>Ca(2+)</name>
        <dbReference type="ChEBI" id="CHEBI:29108"/>
        <label>1</label>
    </ligand>
</feature>
<keyword evidence="14" id="KW-0325">Glycoprotein</keyword>
<evidence type="ECO:0000256" key="16">
    <source>
        <dbReference type="PIRSR" id="PIRSR600823-1"/>
    </source>
</evidence>
<dbReference type="InterPro" id="IPR010255">
    <property type="entry name" value="Haem_peroxidase_sf"/>
</dbReference>
<evidence type="ECO:0000256" key="18">
    <source>
        <dbReference type="PIRSR" id="PIRSR600823-3"/>
    </source>
</evidence>
<proteinExistence type="inferred from homology"/>